<feature type="region of interest" description="Disordered" evidence="1">
    <location>
        <begin position="1"/>
        <end position="63"/>
    </location>
</feature>
<feature type="region of interest" description="Disordered" evidence="1">
    <location>
        <begin position="83"/>
        <end position="117"/>
    </location>
</feature>
<evidence type="ECO:0000313" key="2">
    <source>
        <dbReference type="EMBL" id="PWZ18477.1"/>
    </source>
</evidence>
<dbReference type="ExpressionAtlas" id="A0A3L6EGX7">
    <property type="expression patterns" value="baseline and differential"/>
</dbReference>
<gene>
    <name evidence="2" type="ORF">Zm00014a_000999</name>
</gene>
<protein>
    <recommendedName>
        <fullName evidence="4">F12M16.11</fullName>
    </recommendedName>
</protein>
<reference evidence="2 3" key="1">
    <citation type="journal article" date="2018" name="Nat. Genet.">
        <title>Extensive intraspecific gene order and gene structural variations between Mo17 and other maize genomes.</title>
        <authorList>
            <person name="Sun S."/>
            <person name="Zhou Y."/>
            <person name="Chen J."/>
            <person name="Shi J."/>
            <person name="Zhao H."/>
            <person name="Zhao H."/>
            <person name="Song W."/>
            <person name="Zhang M."/>
            <person name="Cui Y."/>
            <person name="Dong X."/>
            <person name="Liu H."/>
            <person name="Ma X."/>
            <person name="Jiao Y."/>
            <person name="Wang B."/>
            <person name="Wei X."/>
            <person name="Stein J.C."/>
            <person name="Glaubitz J.C."/>
            <person name="Lu F."/>
            <person name="Yu G."/>
            <person name="Liang C."/>
            <person name="Fengler K."/>
            <person name="Li B."/>
            <person name="Rafalski A."/>
            <person name="Schnable P.S."/>
            <person name="Ware D.H."/>
            <person name="Buckler E.S."/>
            <person name="Lai J."/>
        </authorList>
    </citation>
    <scope>NUCLEOTIDE SEQUENCE [LARGE SCALE GENOMIC DNA]</scope>
    <source>
        <strain evidence="3">cv. Missouri 17</strain>
        <tissue evidence="2">Seedling</tissue>
    </source>
</reference>
<name>A0A3L6EGX7_MAIZE</name>
<dbReference type="PANTHER" id="PTHR36720">
    <property type="entry name" value="TAF RNA POLYMERASE I SUBUNIT A"/>
    <property type="match status" value="1"/>
</dbReference>
<feature type="compositionally biased region" description="Low complexity" evidence="1">
    <location>
        <begin position="319"/>
        <end position="332"/>
    </location>
</feature>
<evidence type="ECO:0008006" key="4">
    <source>
        <dbReference type="Google" id="ProtNLM"/>
    </source>
</evidence>
<feature type="region of interest" description="Disordered" evidence="1">
    <location>
        <begin position="411"/>
        <end position="430"/>
    </location>
</feature>
<dbReference type="Pfam" id="PF14929">
    <property type="entry name" value="TAF1_subA"/>
    <property type="match status" value="1"/>
</dbReference>
<evidence type="ECO:0000256" key="1">
    <source>
        <dbReference type="SAM" id="MobiDB-lite"/>
    </source>
</evidence>
<dbReference type="EMBL" id="NCVQ01000007">
    <property type="protein sequence ID" value="PWZ18477.1"/>
    <property type="molecule type" value="Genomic_DNA"/>
</dbReference>
<feature type="region of interest" description="Disordered" evidence="1">
    <location>
        <begin position="319"/>
        <end position="349"/>
    </location>
</feature>
<dbReference type="Proteomes" id="UP000251960">
    <property type="component" value="Chromosome 6"/>
</dbReference>
<proteinExistence type="predicted"/>
<sequence>MARTMLPSPSPHTAVKREIEDAEPTAHTPASLPRKKRRRGGRLPVTPTQLPLSPPLVTPQTIPSVASGDASFAGLTPTPVFSAVKDESGADTGVGSNGRASGKRNDSQDLRSVPRPAAAEPPTLWLNRRRLGLILHELAGAHRWRDAASVVSTLLSGNRKPDSYEETRRMFVVAMEIHKRLAEDSSVQYGGRSSYYLRTQKLFNVWMRKLIWFPSCPKKNLVTLELALFYLSQGNIDNAHIATRTLIANGKLQTEPILNLVHGLISFDKWYSGLPKDMQVEDFDVYDESCGIPMKSNGSAGTDLLVNSDEDSMNIDESSLATCSSESSINNENIDKKMNNKPGFLHPKEEMDPLESQGNENLRSIFLDTSDGPTCGGPSSVEGEGPSVVGGQLRLTLGLWFLRDFASRSSPHSHFPATKPEGNNHPSASPSLRLGMALSLRRSGVGQGGLWALPIRLCLKRSSPRWLLGATKFVGCLRGAKGPLVLSRGEGYRWRRGLRGGDFSVGGDPPLPSVVARSHDCLAPSTSPPFHGGAAPPSLCGGASARPPGASMRPLGWRVSCGRSYVAPDDLYPKMSHSIICTEGLEQSLLPLKLKFATGASNDCFDKYMKYKSVPNTLYEDAEKCLRLALYSNPPVMAALLPLIQILLLGDKLKVALNELEKACLSLATALPFRLRGRLLEEYDQNQVSTIFSCYEEALRRDPTCSYSMERLIKMHKKGYYNTIQLLEAIALHLDSVNGKSCIWEELVSCFLRLFSDNTADYEDCISCTNTHGGESLEASSKFSSVFFEQFTRESWKARCRWWARHHFSQNAYTSEAQSGDCKLLAAKAACAAHLFGPEFPYVKAVGVYIAKQEALDEISVLVRNKQNSVRLLQTLEKLTR</sequence>
<dbReference type="InterPro" id="IPR039495">
    <property type="entry name" value="TAF1A"/>
</dbReference>
<accession>A0A3L6EGX7</accession>
<dbReference type="AlphaFoldDB" id="A0A3L6EGX7"/>
<comment type="caution">
    <text evidence="2">The sequence shown here is derived from an EMBL/GenBank/DDBJ whole genome shotgun (WGS) entry which is preliminary data.</text>
</comment>
<organism evidence="2 3">
    <name type="scientific">Zea mays</name>
    <name type="common">Maize</name>
    <dbReference type="NCBI Taxonomy" id="4577"/>
    <lineage>
        <taxon>Eukaryota</taxon>
        <taxon>Viridiplantae</taxon>
        <taxon>Streptophyta</taxon>
        <taxon>Embryophyta</taxon>
        <taxon>Tracheophyta</taxon>
        <taxon>Spermatophyta</taxon>
        <taxon>Magnoliopsida</taxon>
        <taxon>Liliopsida</taxon>
        <taxon>Poales</taxon>
        <taxon>Poaceae</taxon>
        <taxon>PACMAD clade</taxon>
        <taxon>Panicoideae</taxon>
        <taxon>Andropogonodae</taxon>
        <taxon>Andropogoneae</taxon>
        <taxon>Tripsacinae</taxon>
        <taxon>Zea</taxon>
    </lineage>
</organism>
<dbReference type="GO" id="GO:0006360">
    <property type="term" value="P:transcription by RNA polymerase I"/>
    <property type="evidence" value="ECO:0007669"/>
    <property type="project" value="InterPro"/>
</dbReference>
<dbReference type="PANTHER" id="PTHR36720:SF1">
    <property type="entry name" value="TAF RNA POLYMERASE I SUBUNIT A"/>
    <property type="match status" value="1"/>
</dbReference>
<evidence type="ECO:0000313" key="3">
    <source>
        <dbReference type="Proteomes" id="UP000251960"/>
    </source>
</evidence>
<dbReference type="GO" id="GO:0000120">
    <property type="term" value="C:RNA polymerase I transcription regulator complex"/>
    <property type="evidence" value="ECO:0007669"/>
    <property type="project" value="InterPro"/>
</dbReference>